<evidence type="ECO:0000256" key="5">
    <source>
        <dbReference type="SAM" id="Phobius"/>
    </source>
</evidence>
<evidence type="ECO:0000256" key="2">
    <source>
        <dbReference type="ARBA" id="ARBA00022692"/>
    </source>
</evidence>
<evidence type="ECO:0000256" key="3">
    <source>
        <dbReference type="ARBA" id="ARBA00022989"/>
    </source>
</evidence>
<feature type="transmembrane region" description="Helical" evidence="5">
    <location>
        <begin position="70"/>
        <end position="90"/>
    </location>
</feature>
<sequence length="303" mass="31788">MPPNDNRIDARDWSLLAVLSVLWGGSFFFNGAGLRELPPLTLVFLRVALGAAILLPLLRAQGIGLPKGATGWRPFVAIGLLNNVIPFSLIVIGQTFIPSGLASILNATTPLFTVVVMAAAGDETLQMRRMAGVALGLAGVIILRGWGFETRPGQGLGILLCLGGALSYAFAALAARRLLKDAAPLGTATFQLMASTVMMAVVAGVVEQPWRVPMPSLTTWLAVLGLAGLSTALAYIVFFQILRRSGASNVMMVTLLIPVTAILLGWLVLGEPISMREIAGAIVIGSALLVIDGRVLGLLCRVA</sequence>
<feature type="transmembrane region" description="Helical" evidence="5">
    <location>
        <begin position="40"/>
        <end position="58"/>
    </location>
</feature>
<feature type="transmembrane region" description="Helical" evidence="5">
    <location>
        <begin position="12"/>
        <end position="34"/>
    </location>
</feature>
<dbReference type="SUPFAM" id="SSF103481">
    <property type="entry name" value="Multidrug resistance efflux transporter EmrE"/>
    <property type="match status" value="2"/>
</dbReference>
<dbReference type="InterPro" id="IPR037185">
    <property type="entry name" value="EmrE-like"/>
</dbReference>
<protein>
    <submittedName>
        <fullName evidence="7">DMT family transporter</fullName>
    </submittedName>
</protein>
<feature type="transmembrane region" description="Helical" evidence="5">
    <location>
        <begin position="130"/>
        <end position="148"/>
    </location>
</feature>
<evidence type="ECO:0000256" key="1">
    <source>
        <dbReference type="ARBA" id="ARBA00004141"/>
    </source>
</evidence>
<dbReference type="PANTHER" id="PTHR32322">
    <property type="entry name" value="INNER MEMBRANE TRANSPORTER"/>
    <property type="match status" value="1"/>
</dbReference>
<dbReference type="InterPro" id="IPR050638">
    <property type="entry name" value="AA-Vitamin_Transporters"/>
</dbReference>
<keyword evidence="8" id="KW-1185">Reference proteome</keyword>
<gene>
    <name evidence="7" type="ORF">EAS62_33905</name>
</gene>
<feature type="domain" description="EamA" evidence="6">
    <location>
        <begin position="15"/>
        <end position="143"/>
    </location>
</feature>
<accession>A0ABY0DBG6</accession>
<comment type="subcellular location">
    <subcellularLocation>
        <location evidence="1">Membrane</location>
        <topology evidence="1">Multi-pass membrane protein</topology>
    </subcellularLocation>
</comment>
<organism evidence="7 8">
    <name type="scientific">Bradyrhizobium zhanjiangense</name>
    <dbReference type="NCBI Taxonomy" id="1325107"/>
    <lineage>
        <taxon>Bacteria</taxon>
        <taxon>Pseudomonadati</taxon>
        <taxon>Pseudomonadota</taxon>
        <taxon>Alphaproteobacteria</taxon>
        <taxon>Hyphomicrobiales</taxon>
        <taxon>Nitrobacteraceae</taxon>
        <taxon>Bradyrhizobium</taxon>
    </lineage>
</organism>
<reference evidence="7 8" key="1">
    <citation type="submission" date="2018-10" db="EMBL/GenBank/DDBJ databases">
        <title>Bradyrhizobium sp. nov., isolated from effective nodules of peanut in China.</title>
        <authorList>
            <person name="Li Y."/>
        </authorList>
    </citation>
    <scope>NUCLEOTIDE SEQUENCE [LARGE SCALE GENOMIC DNA]</scope>
    <source>
        <strain evidence="7 8">CCBAU 51781</strain>
    </source>
</reference>
<keyword evidence="3 5" id="KW-1133">Transmembrane helix</keyword>
<keyword evidence="4 5" id="KW-0472">Membrane</keyword>
<feature type="transmembrane region" description="Helical" evidence="5">
    <location>
        <begin position="217"/>
        <end position="238"/>
    </location>
</feature>
<evidence type="ECO:0000256" key="4">
    <source>
        <dbReference type="ARBA" id="ARBA00023136"/>
    </source>
</evidence>
<dbReference type="Proteomes" id="UP000289946">
    <property type="component" value="Unassembled WGS sequence"/>
</dbReference>
<proteinExistence type="predicted"/>
<keyword evidence="2 5" id="KW-0812">Transmembrane</keyword>
<evidence type="ECO:0000313" key="7">
    <source>
        <dbReference type="EMBL" id="RXG88385.1"/>
    </source>
</evidence>
<dbReference type="RefSeq" id="WP_128942273.1">
    <property type="nucleotide sequence ID" value="NZ_RDRA01000024.1"/>
</dbReference>
<dbReference type="Pfam" id="PF00892">
    <property type="entry name" value="EamA"/>
    <property type="match status" value="2"/>
</dbReference>
<feature type="domain" description="EamA" evidence="6">
    <location>
        <begin position="156"/>
        <end position="291"/>
    </location>
</feature>
<feature type="transmembrane region" description="Helical" evidence="5">
    <location>
        <begin position="182"/>
        <end position="205"/>
    </location>
</feature>
<dbReference type="EMBL" id="RDRA01000024">
    <property type="protein sequence ID" value="RXG88385.1"/>
    <property type="molecule type" value="Genomic_DNA"/>
</dbReference>
<evidence type="ECO:0000259" key="6">
    <source>
        <dbReference type="Pfam" id="PF00892"/>
    </source>
</evidence>
<dbReference type="PANTHER" id="PTHR32322:SF9">
    <property type="entry name" value="AMINO-ACID METABOLITE EFFLUX PUMP-RELATED"/>
    <property type="match status" value="1"/>
</dbReference>
<feature type="transmembrane region" description="Helical" evidence="5">
    <location>
        <begin position="154"/>
        <end position="175"/>
    </location>
</feature>
<feature type="transmembrane region" description="Helical" evidence="5">
    <location>
        <begin position="250"/>
        <end position="269"/>
    </location>
</feature>
<evidence type="ECO:0000313" key="8">
    <source>
        <dbReference type="Proteomes" id="UP000289946"/>
    </source>
</evidence>
<feature type="transmembrane region" description="Helical" evidence="5">
    <location>
        <begin position="96"/>
        <end position="118"/>
    </location>
</feature>
<name>A0ABY0DBG6_9BRAD</name>
<feature type="transmembrane region" description="Helical" evidence="5">
    <location>
        <begin position="281"/>
        <end position="300"/>
    </location>
</feature>
<comment type="caution">
    <text evidence="7">The sequence shown here is derived from an EMBL/GenBank/DDBJ whole genome shotgun (WGS) entry which is preliminary data.</text>
</comment>
<dbReference type="InterPro" id="IPR000620">
    <property type="entry name" value="EamA_dom"/>
</dbReference>